<feature type="non-terminal residue" evidence="7">
    <location>
        <position position="272"/>
    </location>
</feature>
<dbReference type="SUPFAM" id="SSF50249">
    <property type="entry name" value="Nucleic acid-binding proteins"/>
    <property type="match status" value="1"/>
</dbReference>
<feature type="region of interest" description="Disordered" evidence="5">
    <location>
        <begin position="171"/>
        <end position="193"/>
    </location>
</feature>
<dbReference type="GO" id="GO:0005662">
    <property type="term" value="C:DNA replication factor A complex"/>
    <property type="evidence" value="ECO:0007669"/>
    <property type="project" value="TreeGrafter"/>
</dbReference>
<dbReference type="Proteomes" id="UP001218188">
    <property type="component" value="Unassembled WGS sequence"/>
</dbReference>
<name>A0AAD6TIR2_9AGAR</name>
<dbReference type="EMBL" id="JARJCM010000002">
    <property type="protein sequence ID" value="KAJ7046858.1"/>
    <property type="molecule type" value="Genomic_DNA"/>
</dbReference>
<feature type="domain" description="Replication protein A C-terminal" evidence="6">
    <location>
        <begin position="176"/>
        <end position="265"/>
    </location>
</feature>
<evidence type="ECO:0000256" key="3">
    <source>
        <dbReference type="ARBA" id="ARBA00023125"/>
    </source>
</evidence>
<dbReference type="Pfam" id="PF08784">
    <property type="entry name" value="RPA_C"/>
    <property type="match status" value="1"/>
</dbReference>
<gene>
    <name evidence="7" type="ORF">C8F04DRAFT_938557</name>
</gene>
<dbReference type="Gene3D" id="1.10.10.10">
    <property type="entry name" value="Winged helix-like DNA-binding domain superfamily/Winged helix DNA-binding domain"/>
    <property type="match status" value="1"/>
</dbReference>
<dbReference type="PANTHER" id="PTHR13989">
    <property type="entry name" value="REPLICATION PROTEIN A-RELATED"/>
    <property type="match status" value="1"/>
</dbReference>
<dbReference type="InterPro" id="IPR040260">
    <property type="entry name" value="RFA2-like"/>
</dbReference>
<dbReference type="InterPro" id="IPR036390">
    <property type="entry name" value="WH_DNA-bd_sf"/>
</dbReference>
<evidence type="ECO:0000256" key="4">
    <source>
        <dbReference type="ARBA" id="ARBA00023242"/>
    </source>
</evidence>
<dbReference type="InterPro" id="IPR014892">
    <property type="entry name" value="RPA_C"/>
</dbReference>
<keyword evidence="8" id="KW-1185">Reference proteome</keyword>
<feature type="region of interest" description="Disordered" evidence="5">
    <location>
        <begin position="1"/>
        <end position="30"/>
    </location>
</feature>
<dbReference type="GO" id="GO:0006260">
    <property type="term" value="P:DNA replication"/>
    <property type="evidence" value="ECO:0007669"/>
    <property type="project" value="TreeGrafter"/>
</dbReference>
<comment type="caution">
    <text evidence="7">The sequence shown here is derived from an EMBL/GenBank/DDBJ whole genome shotgun (WGS) entry which is preliminary data.</text>
</comment>
<reference evidence="7" key="1">
    <citation type="submission" date="2023-03" db="EMBL/GenBank/DDBJ databases">
        <title>Massive genome expansion in bonnet fungi (Mycena s.s.) driven by repeated elements and novel gene families across ecological guilds.</title>
        <authorList>
            <consortium name="Lawrence Berkeley National Laboratory"/>
            <person name="Harder C.B."/>
            <person name="Miyauchi S."/>
            <person name="Viragh M."/>
            <person name="Kuo A."/>
            <person name="Thoen E."/>
            <person name="Andreopoulos B."/>
            <person name="Lu D."/>
            <person name="Skrede I."/>
            <person name="Drula E."/>
            <person name="Henrissat B."/>
            <person name="Morin E."/>
            <person name="Kohler A."/>
            <person name="Barry K."/>
            <person name="LaButti K."/>
            <person name="Morin E."/>
            <person name="Salamov A."/>
            <person name="Lipzen A."/>
            <person name="Mereny Z."/>
            <person name="Hegedus B."/>
            <person name="Baldrian P."/>
            <person name="Stursova M."/>
            <person name="Weitz H."/>
            <person name="Taylor A."/>
            <person name="Grigoriev I.V."/>
            <person name="Nagy L.G."/>
            <person name="Martin F."/>
            <person name="Kauserud H."/>
        </authorList>
    </citation>
    <scope>NUCLEOTIDE SEQUENCE</scope>
    <source>
        <strain evidence="7">CBHHK200</strain>
    </source>
</reference>
<dbReference type="PANTHER" id="PTHR13989:SF16">
    <property type="entry name" value="REPLICATION PROTEIN A2"/>
    <property type="match status" value="1"/>
</dbReference>
<dbReference type="GO" id="GO:0000781">
    <property type="term" value="C:chromosome, telomeric region"/>
    <property type="evidence" value="ECO:0007669"/>
    <property type="project" value="TreeGrafter"/>
</dbReference>
<evidence type="ECO:0000256" key="5">
    <source>
        <dbReference type="SAM" id="MobiDB-lite"/>
    </source>
</evidence>
<comment type="subcellular location">
    <subcellularLocation>
        <location evidence="1">Nucleus</location>
    </subcellularLocation>
</comment>
<dbReference type="GO" id="GO:0035861">
    <property type="term" value="C:site of double-strand break"/>
    <property type="evidence" value="ECO:0007669"/>
    <property type="project" value="TreeGrafter"/>
</dbReference>
<dbReference type="GO" id="GO:0000724">
    <property type="term" value="P:double-strand break repair via homologous recombination"/>
    <property type="evidence" value="ECO:0007669"/>
    <property type="project" value="TreeGrafter"/>
</dbReference>
<protein>
    <recommendedName>
        <fullName evidence="6">Replication protein A C-terminal domain-containing protein</fullName>
    </recommendedName>
</protein>
<accession>A0AAD6TIR2</accession>
<dbReference type="AlphaFoldDB" id="A0AAD6TIR2"/>
<evidence type="ECO:0000313" key="8">
    <source>
        <dbReference type="Proteomes" id="UP001218188"/>
    </source>
</evidence>
<dbReference type="InterPro" id="IPR012340">
    <property type="entry name" value="NA-bd_OB-fold"/>
</dbReference>
<dbReference type="GO" id="GO:0006289">
    <property type="term" value="P:nucleotide-excision repair"/>
    <property type="evidence" value="ECO:0007669"/>
    <property type="project" value="TreeGrafter"/>
</dbReference>
<dbReference type="Gene3D" id="2.40.50.140">
    <property type="entry name" value="Nucleic acid-binding proteins"/>
    <property type="match status" value="1"/>
</dbReference>
<sequence>GGGGGFNTESPSGSQGSPGGSTRTPASQSLRPVTIAQVRKAKQVHSDADWTVDGVSIGQAILISLVAELSEHKVYTTNRNFGLDDGTGSINAKMWMDTTTDQLKDVWRGIPPKNRGDLPVVYVRVTGSIKTHNNQMHIHASNIRLVKDYNEVYFHLLETISVNVILQKGLPPRPGQESHQQQQHTGVTQGQNAYAIQSRPAVSQKFFSPMADAVVQYLSTAPPNPEGFHVGDVAKALNLSANAMELSDTVDKLIDDGHIFTTIDDSHIQLAT</sequence>
<dbReference type="InterPro" id="IPR036388">
    <property type="entry name" value="WH-like_DNA-bd_sf"/>
</dbReference>
<proteinExistence type="inferred from homology"/>
<dbReference type="GO" id="GO:0003697">
    <property type="term" value="F:single-stranded DNA binding"/>
    <property type="evidence" value="ECO:0007669"/>
    <property type="project" value="TreeGrafter"/>
</dbReference>
<evidence type="ECO:0000256" key="1">
    <source>
        <dbReference type="ARBA" id="ARBA00004123"/>
    </source>
</evidence>
<evidence type="ECO:0000313" key="7">
    <source>
        <dbReference type="EMBL" id="KAJ7046858.1"/>
    </source>
</evidence>
<comment type="similarity">
    <text evidence="2">Belongs to the replication factor A protein 2 family.</text>
</comment>
<dbReference type="SUPFAM" id="SSF46785">
    <property type="entry name" value="Winged helix' DNA-binding domain"/>
    <property type="match status" value="1"/>
</dbReference>
<keyword evidence="3" id="KW-0238">DNA-binding</keyword>
<keyword evidence="4" id="KW-0539">Nucleus</keyword>
<organism evidence="7 8">
    <name type="scientific">Mycena alexandri</name>
    <dbReference type="NCBI Taxonomy" id="1745969"/>
    <lineage>
        <taxon>Eukaryota</taxon>
        <taxon>Fungi</taxon>
        <taxon>Dikarya</taxon>
        <taxon>Basidiomycota</taxon>
        <taxon>Agaricomycotina</taxon>
        <taxon>Agaricomycetes</taxon>
        <taxon>Agaricomycetidae</taxon>
        <taxon>Agaricales</taxon>
        <taxon>Marasmiineae</taxon>
        <taxon>Mycenaceae</taxon>
        <taxon>Mycena</taxon>
    </lineage>
</organism>
<feature type="compositionally biased region" description="Low complexity" evidence="5">
    <location>
        <begin position="179"/>
        <end position="191"/>
    </location>
</feature>
<evidence type="ECO:0000259" key="6">
    <source>
        <dbReference type="Pfam" id="PF08784"/>
    </source>
</evidence>
<evidence type="ECO:0000256" key="2">
    <source>
        <dbReference type="ARBA" id="ARBA00007815"/>
    </source>
</evidence>